<protein>
    <recommendedName>
        <fullName evidence="6">THAP-type domain-containing protein</fullName>
    </recommendedName>
</protein>
<dbReference type="Proteomes" id="UP001162156">
    <property type="component" value="Unassembled WGS sequence"/>
</dbReference>
<dbReference type="AlphaFoldDB" id="A0AAV8X9U4"/>
<evidence type="ECO:0000256" key="1">
    <source>
        <dbReference type="ARBA" id="ARBA00022723"/>
    </source>
</evidence>
<organism evidence="7 8">
    <name type="scientific">Rhamnusium bicolor</name>
    <dbReference type="NCBI Taxonomy" id="1586634"/>
    <lineage>
        <taxon>Eukaryota</taxon>
        <taxon>Metazoa</taxon>
        <taxon>Ecdysozoa</taxon>
        <taxon>Arthropoda</taxon>
        <taxon>Hexapoda</taxon>
        <taxon>Insecta</taxon>
        <taxon>Pterygota</taxon>
        <taxon>Neoptera</taxon>
        <taxon>Endopterygota</taxon>
        <taxon>Coleoptera</taxon>
        <taxon>Polyphaga</taxon>
        <taxon>Cucujiformia</taxon>
        <taxon>Chrysomeloidea</taxon>
        <taxon>Cerambycidae</taxon>
        <taxon>Lepturinae</taxon>
        <taxon>Rhagiini</taxon>
        <taxon>Rhamnusium</taxon>
    </lineage>
</organism>
<reference evidence="7" key="1">
    <citation type="journal article" date="2023" name="Insect Mol. Biol.">
        <title>Genome sequencing provides insights into the evolution of gene families encoding plant cell wall-degrading enzymes in longhorned beetles.</title>
        <authorList>
            <person name="Shin N.R."/>
            <person name="Okamura Y."/>
            <person name="Kirsch R."/>
            <person name="Pauchet Y."/>
        </authorList>
    </citation>
    <scope>NUCLEOTIDE SEQUENCE</scope>
    <source>
        <strain evidence="7">RBIC_L_NR</strain>
    </source>
</reference>
<proteinExistence type="predicted"/>
<dbReference type="SUPFAM" id="SSF57716">
    <property type="entry name" value="Glucocorticoid receptor-like (DNA-binding domain)"/>
    <property type="match status" value="1"/>
</dbReference>
<dbReference type="Pfam" id="PF05485">
    <property type="entry name" value="THAP"/>
    <property type="match status" value="1"/>
</dbReference>
<dbReference type="GO" id="GO:0003677">
    <property type="term" value="F:DNA binding"/>
    <property type="evidence" value="ECO:0007669"/>
    <property type="project" value="UniProtKB-UniRule"/>
</dbReference>
<accession>A0AAV8X9U4</accession>
<dbReference type="InterPro" id="IPR006612">
    <property type="entry name" value="THAP_Znf"/>
</dbReference>
<dbReference type="GO" id="GO:0008270">
    <property type="term" value="F:zinc ion binding"/>
    <property type="evidence" value="ECO:0007669"/>
    <property type="project" value="UniProtKB-KW"/>
</dbReference>
<keyword evidence="3" id="KW-0862">Zinc</keyword>
<gene>
    <name evidence="7" type="ORF">NQ314_012920</name>
</gene>
<evidence type="ECO:0000313" key="8">
    <source>
        <dbReference type="Proteomes" id="UP001162156"/>
    </source>
</evidence>
<keyword evidence="4 5" id="KW-0238">DNA-binding</keyword>
<dbReference type="EMBL" id="JANEYF010003604">
    <property type="protein sequence ID" value="KAJ8935245.1"/>
    <property type="molecule type" value="Genomic_DNA"/>
</dbReference>
<evidence type="ECO:0000256" key="2">
    <source>
        <dbReference type="ARBA" id="ARBA00022771"/>
    </source>
</evidence>
<evidence type="ECO:0000256" key="3">
    <source>
        <dbReference type="ARBA" id="ARBA00022833"/>
    </source>
</evidence>
<evidence type="ECO:0000313" key="7">
    <source>
        <dbReference type="EMBL" id="KAJ8935245.1"/>
    </source>
</evidence>
<sequence length="68" mass="7874">MYNTEAECKFHIGSKMVCCSAINCSNRTEKGWKLYRYPADPKRGEVWVCNMRRSNNWKPTSSSPLRGV</sequence>
<keyword evidence="1" id="KW-0479">Metal-binding</keyword>
<keyword evidence="8" id="KW-1185">Reference proteome</keyword>
<evidence type="ECO:0000259" key="6">
    <source>
        <dbReference type="PROSITE" id="PS50950"/>
    </source>
</evidence>
<dbReference type="PROSITE" id="PS50950">
    <property type="entry name" value="ZF_THAP"/>
    <property type="match status" value="1"/>
</dbReference>
<feature type="domain" description="THAP-type" evidence="6">
    <location>
        <begin position="12"/>
        <end position="68"/>
    </location>
</feature>
<evidence type="ECO:0000256" key="5">
    <source>
        <dbReference type="PROSITE-ProRule" id="PRU00309"/>
    </source>
</evidence>
<comment type="caution">
    <text evidence="7">The sequence shown here is derived from an EMBL/GenBank/DDBJ whole genome shotgun (WGS) entry which is preliminary data.</text>
</comment>
<evidence type="ECO:0000256" key="4">
    <source>
        <dbReference type="ARBA" id="ARBA00023125"/>
    </source>
</evidence>
<keyword evidence="2 5" id="KW-0863">Zinc-finger</keyword>
<name>A0AAV8X9U4_9CUCU</name>